<sequence length="299" mass="32636">MELKNLLDQLLSQQRRKKVAVAQATDEEALRAVQHATEHRLATFILFGDEEEILKKAEDIQLDLTLNDIVIIHTDPSEAAQKAVQFVHDGKADVLMKGNISTKLLLKEVLNKQYGLRTGKIFSHVAVFELPNYHKFLFLTDAAMNIEPNLEEKVQIVQNAVEVAHSIDIEMPKVAPLTAIEAVNPKMQITVDAAALTLMQKRGQLKGCIIDGPLAFDNAISTIAKERKGIDSEVAGDADILVVPSLEVGNTLYKSFVYFGNGKVAGILKGASAPIVLTSRADAAETKLYSIVLGLLSSN</sequence>
<dbReference type="InterPro" id="IPR002505">
    <property type="entry name" value="PTA_PTB"/>
</dbReference>
<feature type="domain" description="Phosphate acetyl/butaryl transferase" evidence="4">
    <location>
        <begin position="79"/>
        <end position="293"/>
    </location>
</feature>
<dbReference type="GO" id="GO:0019605">
    <property type="term" value="P:butyrate metabolic process"/>
    <property type="evidence" value="ECO:0007669"/>
    <property type="project" value="InterPro"/>
</dbReference>
<comment type="similarity">
    <text evidence="1">Belongs to the phosphate acetyltransferase and butyryltransferase family.</text>
</comment>
<dbReference type="PIRSF" id="PIRSF000428">
    <property type="entry name" value="P_Ac_trans"/>
    <property type="match status" value="1"/>
</dbReference>
<dbReference type="PANTHER" id="PTHR43356">
    <property type="entry name" value="PHOSPHATE ACETYLTRANSFERASE"/>
    <property type="match status" value="1"/>
</dbReference>
<reference evidence="5 6" key="1">
    <citation type="submission" date="2019-03" db="EMBL/GenBank/DDBJ databases">
        <title>Genomic Encyclopedia of Type Strains, Phase IV (KMG-IV): sequencing the most valuable type-strain genomes for metagenomic binning, comparative biology and taxonomic classification.</title>
        <authorList>
            <person name="Goeker M."/>
        </authorList>
    </citation>
    <scope>NUCLEOTIDE SEQUENCE [LARGE SCALE GENOMIC DNA]</scope>
    <source>
        <strain evidence="5 6">DSM 25894</strain>
    </source>
</reference>
<protein>
    <submittedName>
        <fullName evidence="5">Phosphate butyryltransferase</fullName>
    </submittedName>
</protein>
<comment type="caution">
    <text evidence="5">The sequence shown here is derived from an EMBL/GenBank/DDBJ whole genome shotgun (WGS) entry which is preliminary data.</text>
</comment>
<dbReference type="Gene3D" id="3.40.718.10">
    <property type="entry name" value="Isopropylmalate Dehydrogenase"/>
    <property type="match status" value="1"/>
</dbReference>
<dbReference type="AlphaFoldDB" id="A0A4R3N1K8"/>
<evidence type="ECO:0000256" key="2">
    <source>
        <dbReference type="ARBA" id="ARBA00022679"/>
    </source>
</evidence>
<keyword evidence="3" id="KW-0012">Acyltransferase</keyword>
<evidence type="ECO:0000313" key="6">
    <source>
        <dbReference type="Proteomes" id="UP000294650"/>
    </source>
</evidence>
<name>A0A4R3N1K8_9BACI</name>
<evidence type="ECO:0000259" key="4">
    <source>
        <dbReference type="Pfam" id="PF01515"/>
    </source>
</evidence>
<accession>A0A4R3N1K8</accession>
<proteinExistence type="inferred from homology"/>
<dbReference type="InterPro" id="IPR014079">
    <property type="entry name" value="Phosphate_butyryltransferase"/>
</dbReference>
<keyword evidence="6" id="KW-1185">Reference proteome</keyword>
<evidence type="ECO:0000313" key="5">
    <source>
        <dbReference type="EMBL" id="TCT22604.1"/>
    </source>
</evidence>
<dbReference type="InterPro" id="IPR050500">
    <property type="entry name" value="Phos_Acetyltrans/Butyryltrans"/>
</dbReference>
<dbReference type="SUPFAM" id="SSF53659">
    <property type="entry name" value="Isocitrate/Isopropylmalate dehydrogenase-like"/>
    <property type="match status" value="1"/>
</dbReference>
<feature type="domain" description="Phosphate acetyl/butaryl transferase" evidence="4">
    <location>
        <begin position="13"/>
        <end position="77"/>
    </location>
</feature>
<dbReference type="NCBIfam" id="NF005837">
    <property type="entry name" value="PRK07742.1"/>
    <property type="match status" value="1"/>
</dbReference>
<dbReference type="GO" id="GO:0050182">
    <property type="term" value="F:phosphate butyryltransferase activity"/>
    <property type="evidence" value="ECO:0007669"/>
    <property type="project" value="InterPro"/>
</dbReference>
<evidence type="ECO:0000256" key="1">
    <source>
        <dbReference type="ARBA" id="ARBA00005656"/>
    </source>
</evidence>
<evidence type="ECO:0000256" key="3">
    <source>
        <dbReference type="ARBA" id="ARBA00023315"/>
    </source>
</evidence>
<dbReference type="NCBIfam" id="NF006045">
    <property type="entry name" value="PRK08190.1"/>
    <property type="match status" value="1"/>
</dbReference>
<dbReference type="EMBL" id="SMAN01000008">
    <property type="protein sequence ID" value="TCT22604.1"/>
    <property type="molecule type" value="Genomic_DNA"/>
</dbReference>
<dbReference type="OrthoDB" id="9774179at2"/>
<keyword evidence="2 5" id="KW-0808">Transferase</keyword>
<gene>
    <name evidence="5" type="ORF">EDD68_10823</name>
</gene>
<organism evidence="5 6">
    <name type="scientific">Melghiribacillus thermohalophilus</name>
    <dbReference type="NCBI Taxonomy" id="1324956"/>
    <lineage>
        <taxon>Bacteria</taxon>
        <taxon>Bacillati</taxon>
        <taxon>Bacillota</taxon>
        <taxon>Bacilli</taxon>
        <taxon>Bacillales</taxon>
        <taxon>Bacillaceae</taxon>
        <taxon>Melghiribacillus</taxon>
    </lineage>
</organism>
<dbReference type="Pfam" id="PF01515">
    <property type="entry name" value="PTA_PTB"/>
    <property type="match status" value="2"/>
</dbReference>
<dbReference type="InterPro" id="IPR012147">
    <property type="entry name" value="P_Ac_Bu_trans"/>
</dbReference>
<dbReference type="Proteomes" id="UP000294650">
    <property type="component" value="Unassembled WGS sequence"/>
</dbReference>
<dbReference type="RefSeq" id="WP_132371609.1">
    <property type="nucleotide sequence ID" value="NZ_SMAN01000008.1"/>
</dbReference>
<dbReference type="NCBIfam" id="TIGR02706">
    <property type="entry name" value="P_butyryltrans"/>
    <property type="match status" value="1"/>
</dbReference>
<dbReference type="PANTHER" id="PTHR43356:SF2">
    <property type="entry name" value="PHOSPHATE ACETYLTRANSFERASE"/>
    <property type="match status" value="1"/>
</dbReference>